<accession>A0A0L9T4R7</accession>
<feature type="region of interest" description="Disordered" evidence="1">
    <location>
        <begin position="45"/>
        <end position="77"/>
    </location>
</feature>
<dbReference type="Proteomes" id="UP000053144">
    <property type="component" value="Unassembled WGS sequence"/>
</dbReference>
<dbReference type="GO" id="GO:0009535">
    <property type="term" value="C:chloroplast thylakoid membrane"/>
    <property type="evidence" value="ECO:0007669"/>
    <property type="project" value="TreeGrafter"/>
</dbReference>
<evidence type="ECO:0000256" key="1">
    <source>
        <dbReference type="SAM" id="MobiDB-lite"/>
    </source>
</evidence>
<sequence length="136" mass="15262">MSRFSVSLPTLHTFPPYLKHHQPLPFLPTIPFHRHKNRQVKILNQNLDKSSTTEKSVADFDNSKGTSTPKGFPRKFPSKDLKKKIAIASFLGAMGLLLSTRLHFFGVPSKDHCAHAFPSEEAQHNGKPTVVEFDAD</sequence>
<dbReference type="GO" id="GO:0010190">
    <property type="term" value="P:cytochrome b6f complex assembly"/>
    <property type="evidence" value="ECO:0007669"/>
    <property type="project" value="TreeGrafter"/>
</dbReference>
<evidence type="ECO:0000256" key="2">
    <source>
        <dbReference type="SAM" id="Phobius"/>
    </source>
</evidence>
<dbReference type="STRING" id="3914.A0A0L9T4R7"/>
<dbReference type="GO" id="GO:0016671">
    <property type="term" value="F:oxidoreductase activity, acting on a sulfur group of donors, disulfide as acceptor"/>
    <property type="evidence" value="ECO:0007669"/>
    <property type="project" value="TreeGrafter"/>
</dbReference>
<dbReference type="PANTHER" id="PTHR47353:SF1">
    <property type="entry name" value="THIOREDOXIN-LIKE PROTEIN HCF164, CHLOROPLASTIC"/>
    <property type="match status" value="1"/>
</dbReference>
<dbReference type="OMA" id="KDHCAHA"/>
<reference evidence="4" key="1">
    <citation type="journal article" date="2015" name="Proc. Natl. Acad. Sci. U.S.A.">
        <title>Genome sequencing of adzuki bean (Vigna angularis) provides insight into high starch and low fat accumulation and domestication.</title>
        <authorList>
            <person name="Yang K."/>
            <person name="Tian Z."/>
            <person name="Chen C."/>
            <person name="Luo L."/>
            <person name="Zhao B."/>
            <person name="Wang Z."/>
            <person name="Yu L."/>
            <person name="Li Y."/>
            <person name="Sun Y."/>
            <person name="Li W."/>
            <person name="Chen Y."/>
            <person name="Li Y."/>
            <person name="Zhang Y."/>
            <person name="Ai D."/>
            <person name="Zhao J."/>
            <person name="Shang C."/>
            <person name="Ma Y."/>
            <person name="Wu B."/>
            <person name="Wang M."/>
            <person name="Gao L."/>
            <person name="Sun D."/>
            <person name="Zhang P."/>
            <person name="Guo F."/>
            <person name="Wang W."/>
            <person name="Li Y."/>
            <person name="Wang J."/>
            <person name="Varshney R.K."/>
            <person name="Wang J."/>
            <person name="Ling H.Q."/>
            <person name="Wan P."/>
        </authorList>
    </citation>
    <scope>NUCLEOTIDE SEQUENCE</scope>
    <source>
        <strain evidence="4">cv. Jingnong 6</strain>
    </source>
</reference>
<evidence type="ECO:0000313" key="3">
    <source>
        <dbReference type="EMBL" id="KOM25595.1"/>
    </source>
</evidence>
<keyword evidence="2" id="KW-1133">Transmembrane helix</keyword>
<proteinExistence type="predicted"/>
<organism evidence="3 4">
    <name type="scientific">Phaseolus angularis</name>
    <name type="common">Azuki bean</name>
    <name type="synonym">Vigna angularis</name>
    <dbReference type="NCBI Taxonomy" id="3914"/>
    <lineage>
        <taxon>Eukaryota</taxon>
        <taxon>Viridiplantae</taxon>
        <taxon>Streptophyta</taxon>
        <taxon>Embryophyta</taxon>
        <taxon>Tracheophyta</taxon>
        <taxon>Spermatophyta</taxon>
        <taxon>Magnoliopsida</taxon>
        <taxon>eudicotyledons</taxon>
        <taxon>Gunneridae</taxon>
        <taxon>Pentapetalae</taxon>
        <taxon>rosids</taxon>
        <taxon>fabids</taxon>
        <taxon>Fabales</taxon>
        <taxon>Fabaceae</taxon>
        <taxon>Papilionoideae</taxon>
        <taxon>50 kb inversion clade</taxon>
        <taxon>NPAAA clade</taxon>
        <taxon>indigoferoid/millettioid clade</taxon>
        <taxon>Phaseoleae</taxon>
        <taxon>Vigna</taxon>
    </lineage>
</organism>
<dbReference type="Gramene" id="KOM25595">
    <property type="protein sequence ID" value="KOM25595"/>
    <property type="gene ID" value="LR48_Vigan123s001500"/>
</dbReference>
<dbReference type="EMBL" id="KQ258271">
    <property type="protein sequence ID" value="KOM25595.1"/>
    <property type="molecule type" value="Genomic_DNA"/>
</dbReference>
<feature type="transmembrane region" description="Helical" evidence="2">
    <location>
        <begin position="85"/>
        <end position="104"/>
    </location>
</feature>
<keyword evidence="2" id="KW-0812">Transmembrane</keyword>
<dbReference type="KEGG" id="var:108319169"/>
<dbReference type="AlphaFoldDB" id="A0A0L9T4R7"/>
<evidence type="ECO:0000313" key="4">
    <source>
        <dbReference type="Proteomes" id="UP000053144"/>
    </source>
</evidence>
<gene>
    <name evidence="3" type="ORF">LR48_Vigan123s001500</name>
</gene>
<dbReference type="OrthoDB" id="1381185at2759"/>
<dbReference type="InterPro" id="IPR044241">
    <property type="entry name" value="TxlA/HCF164"/>
</dbReference>
<protein>
    <submittedName>
        <fullName evidence="3">Uncharacterized protein</fullName>
    </submittedName>
</protein>
<feature type="compositionally biased region" description="Polar residues" evidence="1">
    <location>
        <begin position="45"/>
        <end position="55"/>
    </location>
</feature>
<name>A0A0L9T4R7_PHAAN</name>
<dbReference type="PANTHER" id="PTHR47353">
    <property type="entry name" value="THIOREDOXIN-LIKE PROTEIN HCF164, CHLOROPLASTIC"/>
    <property type="match status" value="1"/>
</dbReference>
<keyword evidence="2" id="KW-0472">Membrane</keyword>